<dbReference type="Pfam" id="PF08338">
    <property type="entry name" value="DUF1731"/>
    <property type="match status" value="1"/>
</dbReference>
<comment type="similarity">
    <text evidence="1">Belongs to the NAD(P)-dependent epimerase/dehydratase family. SDR39U1 subfamily.</text>
</comment>
<evidence type="ECO:0000313" key="4">
    <source>
        <dbReference type="EMBL" id="AWV99189.1"/>
    </source>
</evidence>
<dbReference type="PANTHER" id="PTHR11092:SF0">
    <property type="entry name" value="EPIMERASE FAMILY PROTEIN SDR39U1"/>
    <property type="match status" value="1"/>
</dbReference>
<dbReference type="KEGG" id="als:DJ013_13835"/>
<dbReference type="OrthoDB" id="9801773at2"/>
<evidence type="ECO:0000259" key="2">
    <source>
        <dbReference type="Pfam" id="PF01370"/>
    </source>
</evidence>
<dbReference type="InterPro" id="IPR036291">
    <property type="entry name" value="NAD(P)-bd_dom_sf"/>
</dbReference>
<dbReference type="InterPro" id="IPR013549">
    <property type="entry name" value="DUF1731"/>
</dbReference>
<keyword evidence="5" id="KW-1185">Reference proteome</keyword>
<dbReference type="EMBL" id="CP029480">
    <property type="protein sequence ID" value="AWV99189.1"/>
    <property type="molecule type" value="Genomic_DNA"/>
</dbReference>
<dbReference type="Gene3D" id="3.40.50.720">
    <property type="entry name" value="NAD(P)-binding Rossmann-like Domain"/>
    <property type="match status" value="1"/>
</dbReference>
<evidence type="ECO:0000313" key="5">
    <source>
        <dbReference type="Proteomes" id="UP000249873"/>
    </source>
</evidence>
<protein>
    <submittedName>
        <fullName evidence="4">TIGR01777 family protein</fullName>
    </submittedName>
</protein>
<accession>A0A2Z4GD14</accession>
<feature type="domain" description="NAD-dependent epimerase/dehydratase" evidence="2">
    <location>
        <begin position="4"/>
        <end position="213"/>
    </location>
</feature>
<proteinExistence type="inferred from homology"/>
<reference evidence="4 5" key="1">
    <citation type="submission" date="2018-05" db="EMBL/GenBank/DDBJ databases">
        <title>Complete genome sequence of Arcticibacterium luteifluviistationis SM1504T, a cytophagaceae bacterium isolated from Arctic surface seawater.</title>
        <authorList>
            <person name="Li Y."/>
            <person name="Qin Q.-L."/>
        </authorList>
    </citation>
    <scope>NUCLEOTIDE SEQUENCE [LARGE SCALE GENOMIC DNA]</scope>
    <source>
        <strain evidence="4 5">SM1504</strain>
    </source>
</reference>
<dbReference type="InterPro" id="IPR001509">
    <property type="entry name" value="Epimerase_deHydtase"/>
</dbReference>
<sequence length="302" mass="33040">MNYLITGGTGLLGKQLSKLLLANGHKVAILTRSKREDSQVKYYQWDIKKGEIEAEALEKVDCLIHLAGAGIADEKWTDERKKAIIDSRVQPLTLLAQKFKEAGVFPKSIVSASAVGIYGFDTGDKNLAEDDDKGKDYISEVVIKWEKAVDDFAALTKSRAVKLRIGIVLDKNGGALPQLALPVKLGVGSALGDGEQWLSWIHTKDLCQLFYQCSLDEGKRGAYNAVAPNPVTNKEMVKVLGKVLHRAIWAPKVPAFVLKLILGERAQLVLGGNKVSASKIEATGFNFKFSILEDALTEIYKS</sequence>
<dbReference type="Proteomes" id="UP000249873">
    <property type="component" value="Chromosome"/>
</dbReference>
<organism evidence="4 5">
    <name type="scientific">Arcticibacterium luteifluviistationis</name>
    <dbReference type="NCBI Taxonomy" id="1784714"/>
    <lineage>
        <taxon>Bacteria</taxon>
        <taxon>Pseudomonadati</taxon>
        <taxon>Bacteroidota</taxon>
        <taxon>Cytophagia</taxon>
        <taxon>Cytophagales</taxon>
        <taxon>Leadbetterellaceae</taxon>
        <taxon>Arcticibacterium</taxon>
    </lineage>
</organism>
<dbReference type="NCBIfam" id="TIGR01777">
    <property type="entry name" value="yfcH"/>
    <property type="match status" value="1"/>
</dbReference>
<dbReference type="Pfam" id="PF01370">
    <property type="entry name" value="Epimerase"/>
    <property type="match status" value="1"/>
</dbReference>
<dbReference type="RefSeq" id="WP_111372388.1">
    <property type="nucleotide sequence ID" value="NZ_CP029480.1"/>
</dbReference>
<dbReference type="AlphaFoldDB" id="A0A2Z4GD14"/>
<name>A0A2Z4GD14_9BACT</name>
<evidence type="ECO:0000259" key="3">
    <source>
        <dbReference type="Pfam" id="PF08338"/>
    </source>
</evidence>
<evidence type="ECO:0000256" key="1">
    <source>
        <dbReference type="ARBA" id="ARBA00009353"/>
    </source>
</evidence>
<dbReference type="SUPFAM" id="SSF51735">
    <property type="entry name" value="NAD(P)-binding Rossmann-fold domains"/>
    <property type="match status" value="1"/>
</dbReference>
<feature type="domain" description="DUF1731" evidence="3">
    <location>
        <begin position="253"/>
        <end position="299"/>
    </location>
</feature>
<dbReference type="PANTHER" id="PTHR11092">
    <property type="entry name" value="SUGAR NUCLEOTIDE EPIMERASE RELATED"/>
    <property type="match status" value="1"/>
</dbReference>
<gene>
    <name evidence="4" type="ORF">DJ013_13835</name>
</gene>
<dbReference type="InterPro" id="IPR010099">
    <property type="entry name" value="SDR39U1"/>
</dbReference>